<dbReference type="Proteomes" id="UP000196240">
    <property type="component" value="Unassembled WGS sequence"/>
</dbReference>
<reference evidence="1 2" key="1">
    <citation type="submission" date="2017-02" db="EMBL/GenBank/DDBJ databases">
        <authorList>
            <person name="Peterson S.W."/>
        </authorList>
    </citation>
    <scope>NUCLEOTIDE SEQUENCE [LARGE SCALE GENOMIC DNA]</scope>
    <source>
        <strain evidence="1">C6</strain>
    </source>
</reference>
<dbReference type="EMBL" id="FUUY01000001">
    <property type="protein sequence ID" value="SJX20503.1"/>
    <property type="molecule type" value="Genomic_DNA"/>
</dbReference>
<dbReference type="RefSeq" id="WP_087010464.1">
    <property type="nucleotide sequence ID" value="NZ_FUUY01000001.1"/>
</dbReference>
<evidence type="ECO:0000313" key="1">
    <source>
        <dbReference type="EMBL" id="SJX20503.1"/>
    </source>
</evidence>
<proteinExistence type="predicted"/>
<name>A0A1R7Q8E0_ACIJO</name>
<sequence length="292" mass="34773">MHLISQHQLFEPWLQLKHPLVRQLAFAVASPNILSALPLELDIQYAFHFHPSHIWQQHFQTYLPRLKQLDQDPKELEDFMAQLKSTRLGLRFEMFIWFWLLDHHYHAYELLGHSIQIIDGARTTGELDFLIKNTETNHIEHWEVALKYYLGETDLSLTTWYGLNRTDTLNRKLKHFTHKQFQFQQALDTDIQTRFAVLKGQLFLPLTNGFTAVDAVNQYSLPDWLNPDRRLGTWGNIIPKADLNYYRLQRQEWICPNAEVSSPNAHWWTNGLYLQNQNNQFYMYRNPNLILT</sequence>
<protein>
    <recommendedName>
        <fullName evidence="3">DUF1853 family protein</fullName>
    </recommendedName>
</protein>
<dbReference type="Pfam" id="PF08907">
    <property type="entry name" value="DUF1853"/>
    <property type="match status" value="1"/>
</dbReference>
<evidence type="ECO:0008006" key="3">
    <source>
        <dbReference type="Google" id="ProtNLM"/>
    </source>
</evidence>
<accession>A0A1R7Q8E0</accession>
<dbReference type="InterPro" id="IPR015003">
    <property type="entry name" value="DUF1853"/>
</dbReference>
<organism evidence="1 2">
    <name type="scientific">Acinetobacter johnsonii</name>
    <dbReference type="NCBI Taxonomy" id="40214"/>
    <lineage>
        <taxon>Bacteria</taxon>
        <taxon>Pseudomonadati</taxon>
        <taxon>Pseudomonadota</taxon>
        <taxon>Gammaproteobacteria</taxon>
        <taxon>Moraxellales</taxon>
        <taxon>Moraxellaceae</taxon>
        <taxon>Acinetobacter</taxon>
    </lineage>
</organism>
<evidence type="ECO:0000313" key="2">
    <source>
        <dbReference type="Proteomes" id="UP000196240"/>
    </source>
</evidence>
<dbReference type="AlphaFoldDB" id="A0A1R7Q8E0"/>
<gene>
    <name evidence="1" type="ORF">ACNJC6_00081</name>
</gene>